<keyword evidence="2" id="KW-1185">Reference proteome</keyword>
<dbReference type="Proteomes" id="UP000011760">
    <property type="component" value="Chromosome"/>
</dbReference>
<sequence>MDGFDRGRRIAAVLALLGLVVVVALLSLSDRTAKPMAINGDMLGQETSESIDAYAARAATSLTAAPAGRDAYALVSFKRPLDAGSAAEVVADVGRVNAMVMLSAPAMPLPEPIAGETRADVFQRQITLVDAQLAGIGNVRAPQELNGVVVRDTPEVLQQLAANQEVFSVEVLPPDAAWGAFGVRPVNVDGTPLDGA</sequence>
<dbReference type="RefSeq" id="WP_015651664.1">
    <property type="nucleotide sequence ID" value="NC_020506.1"/>
</dbReference>
<name>M1UZL1_9CORY</name>
<protein>
    <submittedName>
        <fullName evidence="1">Uncharacterized protein</fullName>
    </submittedName>
</protein>
<dbReference type="STRING" id="1121353.H924_08975"/>
<dbReference type="KEGG" id="ccn:H924_08975"/>
<organism evidence="1 2">
    <name type="scientific">Corynebacterium callunae DSM 20147</name>
    <dbReference type="NCBI Taxonomy" id="1121353"/>
    <lineage>
        <taxon>Bacteria</taxon>
        <taxon>Bacillati</taxon>
        <taxon>Actinomycetota</taxon>
        <taxon>Actinomycetes</taxon>
        <taxon>Mycobacteriales</taxon>
        <taxon>Corynebacteriaceae</taxon>
        <taxon>Corynebacterium</taxon>
    </lineage>
</organism>
<evidence type="ECO:0000313" key="2">
    <source>
        <dbReference type="Proteomes" id="UP000011760"/>
    </source>
</evidence>
<evidence type="ECO:0000313" key="1">
    <source>
        <dbReference type="EMBL" id="AGG67233.1"/>
    </source>
</evidence>
<dbReference type="PATRIC" id="fig|1121353.3.peg.1829"/>
<gene>
    <name evidence="1" type="ORF">H924_08975</name>
</gene>
<dbReference type="EMBL" id="CP004354">
    <property type="protein sequence ID" value="AGG67233.1"/>
    <property type="molecule type" value="Genomic_DNA"/>
</dbReference>
<dbReference type="HOGENOM" id="CLU_090941_1_0_11"/>
<accession>M1UZL1</accession>
<dbReference type="eggNOG" id="ENOG503497V">
    <property type="taxonomic scope" value="Bacteria"/>
</dbReference>
<dbReference type="AlphaFoldDB" id="M1UZL1"/>
<reference evidence="1 2" key="1">
    <citation type="submission" date="2013-02" db="EMBL/GenBank/DDBJ databases">
        <title>The complete genome sequence of Corynebacterium callunae DSM 20147.</title>
        <authorList>
            <person name="Ruckert C."/>
            <person name="Albersmeier A."/>
            <person name="Kalinowski J."/>
        </authorList>
    </citation>
    <scope>NUCLEOTIDE SEQUENCE [LARGE SCALE GENOMIC DNA]</scope>
    <source>
        <strain evidence="1 2">DSM 20147</strain>
    </source>
</reference>
<proteinExistence type="predicted"/>
<dbReference type="OrthoDB" id="4424197at2"/>